<comment type="subcellular location">
    <subcellularLocation>
        <location evidence="1">Cell envelope</location>
    </subcellularLocation>
</comment>
<dbReference type="CDD" id="cd00994">
    <property type="entry name" value="PBP2_GlnH"/>
    <property type="match status" value="1"/>
</dbReference>
<feature type="domain" description="Solute-binding protein family 3/N-terminal" evidence="3">
    <location>
        <begin position="28"/>
        <end position="248"/>
    </location>
</feature>
<dbReference type="InterPro" id="IPR001320">
    <property type="entry name" value="Iontro_rcpt_C"/>
</dbReference>
<dbReference type="Gene3D" id="3.40.190.10">
    <property type="entry name" value="Periplasmic binding protein-like II"/>
    <property type="match status" value="2"/>
</dbReference>
<dbReference type="PANTHER" id="PTHR35936:SF38">
    <property type="entry name" value="GLUTAMINE-BINDING PERIPLASMIC PROTEIN"/>
    <property type="match status" value="1"/>
</dbReference>
<accession>A0A1J5R9L4</accession>
<dbReference type="GO" id="GO:0016020">
    <property type="term" value="C:membrane"/>
    <property type="evidence" value="ECO:0007669"/>
    <property type="project" value="InterPro"/>
</dbReference>
<keyword evidence="2" id="KW-0732">Signal</keyword>
<dbReference type="InterPro" id="IPR018313">
    <property type="entry name" value="SBP_3_CS"/>
</dbReference>
<dbReference type="PROSITE" id="PS01039">
    <property type="entry name" value="SBP_BACTERIAL_3"/>
    <property type="match status" value="1"/>
</dbReference>
<dbReference type="SUPFAM" id="SSF53850">
    <property type="entry name" value="Periplasmic binding protein-like II"/>
    <property type="match status" value="1"/>
</dbReference>
<dbReference type="AlphaFoldDB" id="A0A1J5R9L4"/>
<evidence type="ECO:0000256" key="1">
    <source>
        <dbReference type="ARBA" id="ARBA00004196"/>
    </source>
</evidence>
<name>A0A1J5R9L4_9ZZZZ</name>
<dbReference type="EMBL" id="MLJW01000223">
    <property type="protein sequence ID" value="OIQ92752.1"/>
    <property type="molecule type" value="Genomic_DNA"/>
</dbReference>
<dbReference type="SMART" id="SM00079">
    <property type="entry name" value="PBPe"/>
    <property type="match status" value="1"/>
</dbReference>
<proteinExistence type="predicted"/>
<evidence type="ECO:0000313" key="5">
    <source>
        <dbReference type="EMBL" id="OIQ92752.1"/>
    </source>
</evidence>
<comment type="caution">
    <text evidence="5">The sequence shown here is derived from an EMBL/GenBank/DDBJ whole genome shotgun (WGS) entry which is preliminary data.</text>
</comment>
<dbReference type="InterPro" id="IPR001638">
    <property type="entry name" value="Solute-binding_3/MltF_N"/>
</dbReference>
<dbReference type="NCBIfam" id="NF007029">
    <property type="entry name" value="PRK09495.1"/>
    <property type="match status" value="1"/>
</dbReference>
<evidence type="ECO:0000259" key="3">
    <source>
        <dbReference type="SMART" id="SM00062"/>
    </source>
</evidence>
<dbReference type="PANTHER" id="PTHR35936">
    <property type="entry name" value="MEMBRANE-BOUND LYTIC MUREIN TRANSGLYCOSYLASE F"/>
    <property type="match status" value="1"/>
</dbReference>
<sequence length="249" mass="26727">MFKKTLIACAALVGLALSPAPSFAAGKVLTVGTDTSFMPFEFEKGGIYVGFDIDLWTAAAKIMGVKFTLQPMDFNGLIPALQTHTLDAALAGMTIKPERQKVVDFSDPYYESGLSLLVRADNKTITSLADLAGKHVATKQATSSVDYLRTHVKGVDVSSFPNIDNAFLELQTGRADAVLFDTPVVSYYATTAGKGTTRVLNPPVSSGEFYGFAFPKGSPIVAKFNKALKTMKANGQYAALYKKWFGKAP</sequence>
<feature type="domain" description="Ionotropic glutamate receptor C-terminal" evidence="4">
    <location>
        <begin position="28"/>
        <end position="247"/>
    </location>
</feature>
<gene>
    <name evidence="5" type="primary">glnH_1</name>
    <name evidence="5" type="ORF">GALL_252730</name>
</gene>
<dbReference type="InterPro" id="IPR044132">
    <property type="entry name" value="PBP2_GlnH"/>
</dbReference>
<protein>
    <submittedName>
        <fullName evidence="5">Glutamine-binding periplasmic protein</fullName>
    </submittedName>
</protein>
<organism evidence="5">
    <name type="scientific">mine drainage metagenome</name>
    <dbReference type="NCBI Taxonomy" id="410659"/>
    <lineage>
        <taxon>unclassified sequences</taxon>
        <taxon>metagenomes</taxon>
        <taxon>ecological metagenomes</taxon>
    </lineage>
</organism>
<evidence type="ECO:0000259" key="4">
    <source>
        <dbReference type="SMART" id="SM00079"/>
    </source>
</evidence>
<dbReference type="GO" id="GO:0015276">
    <property type="term" value="F:ligand-gated monoatomic ion channel activity"/>
    <property type="evidence" value="ECO:0007669"/>
    <property type="project" value="InterPro"/>
</dbReference>
<evidence type="ECO:0000256" key="2">
    <source>
        <dbReference type="ARBA" id="ARBA00022729"/>
    </source>
</evidence>
<dbReference type="SMART" id="SM00062">
    <property type="entry name" value="PBPb"/>
    <property type="match status" value="1"/>
</dbReference>
<dbReference type="Pfam" id="PF00497">
    <property type="entry name" value="SBP_bac_3"/>
    <property type="match status" value="1"/>
</dbReference>
<reference evidence="5" key="1">
    <citation type="submission" date="2016-10" db="EMBL/GenBank/DDBJ databases">
        <title>Sequence of Gallionella enrichment culture.</title>
        <authorList>
            <person name="Poehlein A."/>
            <person name="Muehling M."/>
            <person name="Daniel R."/>
        </authorList>
    </citation>
    <scope>NUCLEOTIDE SEQUENCE</scope>
</reference>
<dbReference type="GO" id="GO:0030313">
    <property type="term" value="C:cell envelope"/>
    <property type="evidence" value="ECO:0007669"/>
    <property type="project" value="UniProtKB-SubCell"/>
</dbReference>